<feature type="transmembrane region" description="Helical" evidence="7">
    <location>
        <begin position="21"/>
        <end position="42"/>
    </location>
</feature>
<comment type="caution">
    <text evidence="10">The sequence shown here is derived from an EMBL/GenBank/DDBJ whole genome shotgun (WGS) entry which is preliminary data.</text>
</comment>
<feature type="domain" description="ABC3 transporter permease C-terminal" evidence="8">
    <location>
        <begin position="270"/>
        <end position="382"/>
    </location>
</feature>
<feature type="domain" description="MacB-like periplasmic core" evidence="9">
    <location>
        <begin position="21"/>
        <end position="232"/>
    </location>
</feature>
<dbReference type="InterPro" id="IPR003838">
    <property type="entry name" value="ABC3_permease_C"/>
</dbReference>
<reference evidence="10 11" key="1">
    <citation type="submission" date="2021-03" db="EMBL/GenBank/DDBJ databases">
        <title>Genomic Encyclopedia of Type Strains, Phase IV (KMG-IV): sequencing the most valuable type-strain genomes for metagenomic binning, comparative biology and taxonomic classification.</title>
        <authorList>
            <person name="Goeker M."/>
        </authorList>
    </citation>
    <scope>NUCLEOTIDE SEQUENCE [LARGE SCALE GENOMIC DNA]</scope>
    <source>
        <strain evidence="10 11">DSM 23491</strain>
    </source>
</reference>
<evidence type="ECO:0000256" key="6">
    <source>
        <dbReference type="ARBA" id="ARBA00038076"/>
    </source>
</evidence>
<evidence type="ECO:0000256" key="3">
    <source>
        <dbReference type="ARBA" id="ARBA00022692"/>
    </source>
</evidence>
<dbReference type="InterPro" id="IPR050250">
    <property type="entry name" value="Macrolide_Exporter_MacB"/>
</dbReference>
<proteinExistence type="inferred from homology"/>
<evidence type="ECO:0000256" key="4">
    <source>
        <dbReference type="ARBA" id="ARBA00022989"/>
    </source>
</evidence>
<accession>A0ABS4H4N0</accession>
<dbReference type="PANTHER" id="PTHR30572:SF4">
    <property type="entry name" value="ABC TRANSPORTER PERMEASE YTRF"/>
    <property type="match status" value="1"/>
</dbReference>
<organism evidence="10 11">
    <name type="scientific">Paenibacillus sediminis</name>
    <dbReference type="NCBI Taxonomy" id="664909"/>
    <lineage>
        <taxon>Bacteria</taxon>
        <taxon>Bacillati</taxon>
        <taxon>Bacillota</taxon>
        <taxon>Bacilli</taxon>
        <taxon>Bacillales</taxon>
        <taxon>Paenibacillaceae</taxon>
        <taxon>Paenibacillus</taxon>
    </lineage>
</organism>
<comment type="subcellular location">
    <subcellularLocation>
        <location evidence="1">Cell membrane</location>
        <topology evidence="1">Multi-pass membrane protein</topology>
    </subcellularLocation>
</comment>
<feature type="transmembrane region" description="Helical" evidence="7">
    <location>
        <begin position="265"/>
        <end position="290"/>
    </location>
</feature>
<keyword evidence="4 7" id="KW-1133">Transmembrane helix</keyword>
<keyword evidence="5 7" id="KW-0472">Membrane</keyword>
<evidence type="ECO:0000256" key="7">
    <source>
        <dbReference type="SAM" id="Phobius"/>
    </source>
</evidence>
<dbReference type="EMBL" id="JAGGKP010000005">
    <property type="protein sequence ID" value="MBP1937416.1"/>
    <property type="molecule type" value="Genomic_DNA"/>
</dbReference>
<gene>
    <name evidence="10" type="ORF">J2Z20_002311</name>
</gene>
<keyword evidence="11" id="KW-1185">Reference proteome</keyword>
<evidence type="ECO:0000256" key="1">
    <source>
        <dbReference type="ARBA" id="ARBA00004651"/>
    </source>
</evidence>
<dbReference type="Pfam" id="PF12704">
    <property type="entry name" value="MacB_PCD"/>
    <property type="match status" value="1"/>
</dbReference>
<keyword evidence="2" id="KW-1003">Cell membrane</keyword>
<dbReference type="PANTHER" id="PTHR30572">
    <property type="entry name" value="MEMBRANE COMPONENT OF TRANSPORTER-RELATED"/>
    <property type="match status" value="1"/>
</dbReference>
<evidence type="ECO:0000313" key="11">
    <source>
        <dbReference type="Proteomes" id="UP001519273"/>
    </source>
</evidence>
<sequence length="389" mass="41011">MNITQSLKMAVKSIMSNKLRSFLTMLGIIIGVAAVIALVSVGQGAASNITTQMQGLGTNLLTVNISGRGVATSLSYEESLTYAAVPGVKEVSPVISGQVTAKNGTDNVTVQTEGITPEYETVRDYHVQAGRFILPIDIEYRQRIALIGTGTAQDLFGTSNPVGQSVLLNGQRFTIVGLLASKGSSLQSSNDDKILIPISTAERLLKSKGVRSIYIQAQSTDTMDSAMNLIKAKLLNKFGSEDAYTVFNQQDMLDTASSISNTLSIALGGIAGISLFVGGIGIMNIMLVSVNERTREIGIRKAIGAKRRDILTQFLIESVTLGALGGLIGVGIGFGASKLVGKFTSLSVSTSWNIVLLAFCFSLAIGVIFGIVPANKAAKLKPIDALRTD</sequence>
<feature type="transmembrane region" description="Helical" evidence="7">
    <location>
        <begin position="310"/>
        <end position="334"/>
    </location>
</feature>
<evidence type="ECO:0000256" key="5">
    <source>
        <dbReference type="ARBA" id="ARBA00023136"/>
    </source>
</evidence>
<evidence type="ECO:0000259" key="9">
    <source>
        <dbReference type="Pfam" id="PF12704"/>
    </source>
</evidence>
<feature type="transmembrane region" description="Helical" evidence="7">
    <location>
        <begin position="354"/>
        <end position="372"/>
    </location>
</feature>
<name>A0ABS4H4N0_9BACL</name>
<evidence type="ECO:0000313" key="10">
    <source>
        <dbReference type="EMBL" id="MBP1937416.1"/>
    </source>
</evidence>
<evidence type="ECO:0000259" key="8">
    <source>
        <dbReference type="Pfam" id="PF02687"/>
    </source>
</evidence>
<comment type="similarity">
    <text evidence="6">Belongs to the ABC-4 integral membrane protein family.</text>
</comment>
<protein>
    <submittedName>
        <fullName evidence="10">ABC transport system permease protein</fullName>
    </submittedName>
</protein>
<dbReference type="Pfam" id="PF02687">
    <property type="entry name" value="FtsX"/>
    <property type="match status" value="1"/>
</dbReference>
<evidence type="ECO:0000256" key="2">
    <source>
        <dbReference type="ARBA" id="ARBA00022475"/>
    </source>
</evidence>
<dbReference type="Proteomes" id="UP001519273">
    <property type="component" value="Unassembled WGS sequence"/>
</dbReference>
<dbReference type="InterPro" id="IPR025857">
    <property type="entry name" value="MacB_PCD"/>
</dbReference>
<keyword evidence="3 7" id="KW-0812">Transmembrane</keyword>
<dbReference type="RefSeq" id="WP_209849875.1">
    <property type="nucleotide sequence ID" value="NZ_CBCRVE010000005.1"/>
</dbReference>